<evidence type="ECO:0000313" key="1">
    <source>
        <dbReference type="EMBL" id="KAJ8335706.1"/>
    </source>
</evidence>
<comment type="caution">
    <text evidence="1">The sequence shown here is derived from an EMBL/GenBank/DDBJ whole genome shotgun (WGS) entry which is preliminary data.</text>
</comment>
<gene>
    <name evidence="1" type="ORF">SKAU_G00390480</name>
</gene>
<proteinExistence type="predicted"/>
<reference evidence="1" key="1">
    <citation type="journal article" date="2023" name="Science">
        <title>Genome structures resolve the early diversification of teleost fishes.</title>
        <authorList>
            <person name="Parey E."/>
            <person name="Louis A."/>
            <person name="Montfort J."/>
            <person name="Bouchez O."/>
            <person name="Roques C."/>
            <person name="Iampietro C."/>
            <person name="Lluch J."/>
            <person name="Castinel A."/>
            <person name="Donnadieu C."/>
            <person name="Desvignes T."/>
            <person name="Floi Bucao C."/>
            <person name="Jouanno E."/>
            <person name="Wen M."/>
            <person name="Mejri S."/>
            <person name="Dirks R."/>
            <person name="Jansen H."/>
            <person name="Henkel C."/>
            <person name="Chen W.J."/>
            <person name="Zahm M."/>
            <person name="Cabau C."/>
            <person name="Klopp C."/>
            <person name="Thompson A.W."/>
            <person name="Robinson-Rechavi M."/>
            <person name="Braasch I."/>
            <person name="Lecointre G."/>
            <person name="Bobe J."/>
            <person name="Postlethwait J.H."/>
            <person name="Berthelot C."/>
            <person name="Roest Crollius H."/>
            <person name="Guiguen Y."/>
        </authorList>
    </citation>
    <scope>NUCLEOTIDE SEQUENCE</scope>
    <source>
        <strain evidence="1">WJC10195</strain>
    </source>
</reference>
<dbReference type="EMBL" id="JAINUF010000020">
    <property type="protein sequence ID" value="KAJ8335706.1"/>
    <property type="molecule type" value="Genomic_DNA"/>
</dbReference>
<sequence length="95" mass="10467">MDEENTPGQRFSVATAQATDEALIQAATEATTVLIFVIKEDDAINDLKDGRIVLEGLTVRQDLDSVASASAMCDWINLSYPPRLNSSLKYSRRFS</sequence>
<dbReference type="Proteomes" id="UP001152622">
    <property type="component" value="Chromosome 20"/>
</dbReference>
<accession>A0A9Q1EBI4</accession>
<evidence type="ECO:0000313" key="2">
    <source>
        <dbReference type="Proteomes" id="UP001152622"/>
    </source>
</evidence>
<protein>
    <submittedName>
        <fullName evidence="1">Uncharacterized protein</fullName>
    </submittedName>
</protein>
<dbReference type="AlphaFoldDB" id="A0A9Q1EBI4"/>
<name>A0A9Q1EBI4_SYNKA</name>
<keyword evidence="2" id="KW-1185">Reference proteome</keyword>
<organism evidence="1 2">
    <name type="scientific">Synaphobranchus kaupii</name>
    <name type="common">Kaup's arrowtooth eel</name>
    <dbReference type="NCBI Taxonomy" id="118154"/>
    <lineage>
        <taxon>Eukaryota</taxon>
        <taxon>Metazoa</taxon>
        <taxon>Chordata</taxon>
        <taxon>Craniata</taxon>
        <taxon>Vertebrata</taxon>
        <taxon>Euteleostomi</taxon>
        <taxon>Actinopterygii</taxon>
        <taxon>Neopterygii</taxon>
        <taxon>Teleostei</taxon>
        <taxon>Anguilliformes</taxon>
        <taxon>Synaphobranchidae</taxon>
        <taxon>Synaphobranchus</taxon>
    </lineage>
</organism>